<feature type="compositionally biased region" description="Basic and acidic residues" evidence="1">
    <location>
        <begin position="109"/>
        <end position="123"/>
    </location>
</feature>
<dbReference type="AlphaFoldDB" id="A0A364KUM9"/>
<comment type="caution">
    <text evidence="2">The sequence shown here is derived from an EMBL/GenBank/DDBJ whole genome shotgun (WGS) entry which is preliminary data.</text>
</comment>
<evidence type="ECO:0000256" key="1">
    <source>
        <dbReference type="SAM" id="MobiDB-lite"/>
    </source>
</evidence>
<evidence type="ECO:0000313" key="2">
    <source>
        <dbReference type="EMBL" id="RAO67243.1"/>
    </source>
</evidence>
<dbReference type="EMBL" id="MIKG01000005">
    <property type="protein sequence ID" value="RAO67243.1"/>
    <property type="molecule type" value="Genomic_DNA"/>
</dbReference>
<dbReference type="OrthoDB" id="4230428at2759"/>
<proteinExistence type="predicted"/>
<dbReference type="RefSeq" id="XP_040731759.1">
    <property type="nucleotide sequence ID" value="XM_040875491.1"/>
</dbReference>
<reference evidence="2 3" key="1">
    <citation type="journal article" date="2017" name="Biotechnol. Biofuels">
        <title>Differential beta-glucosidase expression as a function of carbon source availability in Talaromyces amestolkiae: a genomic and proteomic approach.</title>
        <authorList>
            <person name="de Eugenio L.I."/>
            <person name="Mendez-Liter J.A."/>
            <person name="Nieto-Dominguez M."/>
            <person name="Alonso L."/>
            <person name="Gil-Munoz J."/>
            <person name="Barriuso J."/>
            <person name="Prieto A."/>
            <person name="Martinez M.J."/>
        </authorList>
    </citation>
    <scope>NUCLEOTIDE SEQUENCE [LARGE SCALE GENOMIC DNA]</scope>
    <source>
        <strain evidence="2 3">CIB</strain>
    </source>
</reference>
<feature type="region of interest" description="Disordered" evidence="1">
    <location>
        <begin position="109"/>
        <end position="129"/>
    </location>
</feature>
<evidence type="ECO:0000313" key="3">
    <source>
        <dbReference type="Proteomes" id="UP000249363"/>
    </source>
</evidence>
<protein>
    <submittedName>
        <fullName evidence="2">Uncharacterized protein</fullName>
    </submittedName>
</protein>
<name>A0A364KUM9_TALAM</name>
<sequence>MRLRCSHCYESKYSQFTSISYRWDLADYREATATFNAWEDGKCTKVPVPIVRNGQVKTIMNTDLFFFDKANARSDGGQWEPENVAKTYGSGGKMLCLLNNKDRRIIDYNREDSIHQAPRDRGSYTDSPYGKQERAFGYSHLDSSKVRFIGPDGRDLGNIEVTGLIKEDRNIYGKLAASGNILPGCNNPRQAMEKITEITNSQSIKLGSTSGKYTSAFHVHISHFYAHASNASTSIGHYVISHDGTKKN</sequence>
<gene>
    <name evidence="2" type="ORF">BHQ10_003255</name>
</gene>
<dbReference type="Proteomes" id="UP000249363">
    <property type="component" value="Unassembled WGS sequence"/>
</dbReference>
<organism evidence="2 3">
    <name type="scientific">Talaromyces amestolkiae</name>
    <dbReference type="NCBI Taxonomy" id="1196081"/>
    <lineage>
        <taxon>Eukaryota</taxon>
        <taxon>Fungi</taxon>
        <taxon>Dikarya</taxon>
        <taxon>Ascomycota</taxon>
        <taxon>Pezizomycotina</taxon>
        <taxon>Eurotiomycetes</taxon>
        <taxon>Eurotiomycetidae</taxon>
        <taxon>Eurotiales</taxon>
        <taxon>Trichocomaceae</taxon>
        <taxon>Talaromyces</taxon>
        <taxon>Talaromyces sect. Talaromyces</taxon>
    </lineage>
</organism>
<dbReference type="GeneID" id="63792471"/>
<accession>A0A364KUM9</accession>
<keyword evidence="3" id="KW-1185">Reference proteome</keyword>